<evidence type="ECO:0000256" key="1">
    <source>
        <dbReference type="SAM" id="MobiDB-lite"/>
    </source>
</evidence>
<dbReference type="InterPro" id="IPR036034">
    <property type="entry name" value="PDZ_sf"/>
</dbReference>
<dbReference type="SUPFAM" id="SSF101447">
    <property type="entry name" value="Formin homology 2 domain (FH2 domain)"/>
    <property type="match status" value="1"/>
</dbReference>
<dbReference type="Gene3D" id="1.20.58.2220">
    <property type="entry name" value="Formin, FH2 domain"/>
    <property type="match status" value="1"/>
</dbReference>
<feature type="region of interest" description="Disordered" evidence="1">
    <location>
        <begin position="28"/>
        <end position="81"/>
    </location>
</feature>
<dbReference type="InterPro" id="IPR001478">
    <property type="entry name" value="PDZ"/>
</dbReference>
<reference evidence="4" key="2">
    <citation type="submission" date="2025-09" db="UniProtKB">
        <authorList>
            <consortium name="Ensembl"/>
        </authorList>
    </citation>
    <scope>IDENTIFICATION</scope>
</reference>
<proteinExistence type="predicted"/>
<feature type="domain" description="FH2" evidence="3">
    <location>
        <begin position="588"/>
        <end position="979"/>
    </location>
</feature>
<evidence type="ECO:0000313" key="4">
    <source>
        <dbReference type="Ensembl" id="ENSLBEP00000032895.1"/>
    </source>
</evidence>
<name>A0A3Q3NEX4_9LABR</name>
<dbReference type="Proteomes" id="UP000261660">
    <property type="component" value="Unplaced"/>
</dbReference>
<dbReference type="Pfam" id="PF02181">
    <property type="entry name" value="FH2"/>
    <property type="match status" value="1"/>
</dbReference>
<feature type="region of interest" description="Disordered" evidence="1">
    <location>
        <begin position="960"/>
        <end position="979"/>
    </location>
</feature>
<dbReference type="CDD" id="cd07355">
    <property type="entry name" value="HN_L-delphilin-R2_like"/>
    <property type="match status" value="1"/>
</dbReference>
<feature type="region of interest" description="Disordered" evidence="1">
    <location>
        <begin position="482"/>
        <end position="594"/>
    </location>
</feature>
<dbReference type="CDD" id="cd06744">
    <property type="entry name" value="PDZ2_L-delphilin-like"/>
    <property type="match status" value="1"/>
</dbReference>
<dbReference type="InterPro" id="IPR015425">
    <property type="entry name" value="FH2_Formin"/>
</dbReference>
<feature type="compositionally biased region" description="Pro residues" evidence="1">
    <location>
        <begin position="565"/>
        <end position="584"/>
    </location>
</feature>
<dbReference type="PROSITE" id="PS51444">
    <property type="entry name" value="FH2"/>
    <property type="match status" value="1"/>
</dbReference>
<dbReference type="Gene3D" id="2.30.42.10">
    <property type="match status" value="1"/>
</dbReference>
<keyword evidence="5" id="KW-1185">Reference proteome</keyword>
<dbReference type="Gene3D" id="1.20.1160.20">
    <property type="match status" value="1"/>
</dbReference>
<evidence type="ECO:0000259" key="2">
    <source>
        <dbReference type="PROSITE" id="PS50106"/>
    </source>
</evidence>
<dbReference type="PROSITE" id="PS50106">
    <property type="entry name" value="PDZ"/>
    <property type="match status" value="1"/>
</dbReference>
<feature type="compositionally biased region" description="Basic and acidic residues" evidence="1">
    <location>
        <begin position="330"/>
        <end position="340"/>
    </location>
</feature>
<dbReference type="SMART" id="SM00498">
    <property type="entry name" value="FH2"/>
    <property type="match status" value="1"/>
</dbReference>
<feature type="region of interest" description="Disordered" evidence="1">
    <location>
        <begin position="330"/>
        <end position="353"/>
    </location>
</feature>
<dbReference type="Pfam" id="PF00595">
    <property type="entry name" value="PDZ"/>
    <property type="match status" value="1"/>
</dbReference>
<dbReference type="GeneTree" id="ENSGT00940000157625"/>
<feature type="compositionally biased region" description="Basic and acidic residues" evidence="1">
    <location>
        <begin position="63"/>
        <end position="79"/>
    </location>
</feature>
<feature type="domain" description="PDZ" evidence="2">
    <location>
        <begin position="82"/>
        <end position="159"/>
    </location>
</feature>
<accession>A0A3Q3NEX4</accession>
<feature type="compositionally biased region" description="Pro residues" evidence="1">
    <location>
        <begin position="511"/>
        <end position="544"/>
    </location>
</feature>
<protein>
    <submittedName>
        <fullName evidence="4">Glutamate receptor, ionotropic, delta 2 (Grid2) interacting protein, b</fullName>
    </submittedName>
</protein>
<dbReference type="SMART" id="SM00228">
    <property type="entry name" value="PDZ"/>
    <property type="match status" value="1"/>
</dbReference>
<dbReference type="SUPFAM" id="SSF50156">
    <property type="entry name" value="PDZ domain-like"/>
    <property type="match status" value="1"/>
</dbReference>
<dbReference type="Ensembl" id="ENSLBET00000034355.1">
    <property type="protein sequence ID" value="ENSLBEP00000032895.1"/>
    <property type="gene ID" value="ENSLBEG00000024674.1"/>
</dbReference>
<reference evidence="4" key="1">
    <citation type="submission" date="2025-08" db="UniProtKB">
        <authorList>
            <consortium name="Ensembl"/>
        </authorList>
    </citation>
    <scope>IDENTIFICATION</scope>
</reference>
<dbReference type="InterPro" id="IPR051425">
    <property type="entry name" value="Formin_Homology"/>
</dbReference>
<organism evidence="4 5">
    <name type="scientific">Labrus bergylta</name>
    <name type="common">ballan wrasse</name>
    <dbReference type="NCBI Taxonomy" id="56723"/>
    <lineage>
        <taxon>Eukaryota</taxon>
        <taxon>Metazoa</taxon>
        <taxon>Chordata</taxon>
        <taxon>Craniata</taxon>
        <taxon>Vertebrata</taxon>
        <taxon>Euteleostomi</taxon>
        <taxon>Actinopterygii</taxon>
        <taxon>Neopterygii</taxon>
        <taxon>Teleostei</taxon>
        <taxon>Neoteleostei</taxon>
        <taxon>Acanthomorphata</taxon>
        <taxon>Eupercaria</taxon>
        <taxon>Labriformes</taxon>
        <taxon>Labridae</taxon>
        <taxon>Labrus</taxon>
    </lineage>
</organism>
<evidence type="ECO:0000313" key="5">
    <source>
        <dbReference type="Proteomes" id="UP000261660"/>
    </source>
</evidence>
<feature type="region of interest" description="Disordered" evidence="1">
    <location>
        <begin position="392"/>
        <end position="425"/>
    </location>
</feature>
<sequence>MFSRIFIPKKHRQRFDDSVQQNVINRLCRSKSISEPQGRIRRSRSEDHSDRHHRSKRASSVPRDGELGGRGDGEKDRGPRKIIRVYRGKKNFGFTLRGHAPVCIDSVIPDSPAEECGLKTGDRILFLNGLDMRNCSHEKVVSMLQGSGGMPTLVVEEGPCDFSSELTDPEESPGLSPALSSLQWVAEILPPSIRVHGRTFSQQLEHLLTIQERYTVCKSLETFFQHRNVDTLIVDVFPVLDTPAKQLIWQFIYQLLTYDEQERCQGKLSRFLGFKSTAVCIFCSSMLSSSSSSSPPFPVAGGWMDGRRRRSGVHVSLFFMPCCALGIHVDESGNPEERQSGDGTSFPESPDLNHVGITAASQHLATKATGSRKSGLTLSWKEPLPTPVYEIHHQSSQDSNPYVSLESPPASPEHSDGGGPNTLNRRKKLFTFSRPPRSRDTDKFLDALSEQLGHRVTLVDDFIPGENDYEEMSFQEDQDMGFMPRQLSSGSEEQTSSDEASSPTYSSESEPIPPPPTQSPPPPPPFQALIPPPVQFTDPLPPVRFSPEHVPRSPTTSVFFLSSPKAPPPPPPPLPPPCDPPPLPNSGHSASDTNHMSVKRLRWEQVENSEGTIWGQLGEDSEYDKLTDMVKFLDLDLHFGTQRRPKPAFLPDNFKKKDVVEILSHKKAYNASILIAHLKLSTSELHQVLMNMTTDRLEPAHVKQLLLYAPDDDEVKQYEQFDEDPAKLSDPDQFIFQMLMVPEYKTRLRSLHFKMTLPERTEEMKVAYDYIYKASVELRSSKKLAKILEFVLAMGNYLNNGQPKSNRTTSFKINFLTELSTTKTVDGKSTFLHILAKSLCQHFPELLNFSRDLTTVPLAAKVNQRGITAELGDLHTTIQDIRTACQKIPPTSDDHFASVMSSFLENSHPSIQSLESLQNRTMEEFSKVVSYFGEDGKSTKTDAFFGIFADFISKFERALSETQTPENPRSPRLSSPLAW</sequence>
<dbReference type="AlphaFoldDB" id="A0A3Q3NEX4"/>
<evidence type="ECO:0000259" key="3">
    <source>
        <dbReference type="PROSITE" id="PS51444"/>
    </source>
</evidence>
<dbReference type="PANTHER" id="PTHR45725">
    <property type="entry name" value="FORMIN HOMOLOGY 2 FAMILY MEMBER"/>
    <property type="match status" value="1"/>
</dbReference>
<dbReference type="PANTHER" id="PTHR45725:SF12">
    <property type="entry name" value="DELPHILIN-RELATED"/>
    <property type="match status" value="1"/>
</dbReference>
<dbReference type="InterPro" id="IPR042201">
    <property type="entry name" value="FH2_Formin_sf"/>
</dbReference>
<feature type="compositionally biased region" description="Low complexity" evidence="1">
    <location>
        <begin position="497"/>
        <end position="510"/>
    </location>
</feature>